<dbReference type="RefSeq" id="WP_121739737.1">
    <property type="nucleotide sequence ID" value="NZ_CP032153.1"/>
</dbReference>
<feature type="transmembrane region" description="Helical" evidence="8">
    <location>
        <begin position="288"/>
        <end position="308"/>
    </location>
</feature>
<feature type="transmembrane region" description="Helical" evidence="8">
    <location>
        <begin position="238"/>
        <end position="257"/>
    </location>
</feature>
<comment type="subcellular location">
    <subcellularLocation>
        <location evidence="1">Cell membrane</location>
        <topology evidence="1">Multi-pass membrane protein</topology>
    </subcellularLocation>
</comment>
<comment type="cofactor">
    <cofactor evidence="7">
        <name>Mg(2+)</name>
        <dbReference type="ChEBI" id="CHEBI:18420"/>
    </cofactor>
</comment>
<organism evidence="9 10">
    <name type="scientific">Alcaligenes aquatilis</name>
    <dbReference type="NCBI Taxonomy" id="323284"/>
    <lineage>
        <taxon>Bacteria</taxon>
        <taxon>Pseudomonadati</taxon>
        <taxon>Pseudomonadota</taxon>
        <taxon>Betaproteobacteria</taxon>
        <taxon>Burkholderiales</taxon>
        <taxon>Alcaligenaceae</taxon>
        <taxon>Alcaligenes</taxon>
    </lineage>
</organism>
<evidence type="ECO:0000256" key="5">
    <source>
        <dbReference type="ARBA" id="ARBA00022989"/>
    </source>
</evidence>
<dbReference type="GO" id="GO:0009103">
    <property type="term" value="P:lipopolysaccharide biosynthetic process"/>
    <property type="evidence" value="ECO:0007669"/>
    <property type="project" value="TreeGrafter"/>
</dbReference>
<dbReference type="PANTHER" id="PTHR22926:SF3">
    <property type="entry name" value="UNDECAPRENYL-PHOSPHATE ALPHA-N-ACETYLGLUCOSAMINYL 1-PHOSPHATE TRANSFERASE"/>
    <property type="match status" value="1"/>
</dbReference>
<reference evidence="9 10" key="1">
    <citation type="submission" date="2018-09" db="EMBL/GenBank/DDBJ databases">
        <title>Complete genome sequence of the hydrocarbonoclastic bacterium Alcaligenes aquatilis QD168, isolated from a crude-oil polluted marine sediment of Central Chile.</title>
        <authorList>
            <person name="Duran R.E."/>
            <person name="Barra B."/>
            <person name="Salva-Serra F."/>
            <person name="Mendez V."/>
            <person name="Moore E.R.B."/>
            <person name="Seeger M."/>
        </authorList>
    </citation>
    <scope>NUCLEOTIDE SEQUENCE [LARGE SCALE GENOMIC DNA]</scope>
    <source>
        <strain evidence="9 10">QD168</strain>
    </source>
</reference>
<feature type="transmembrane region" description="Helical" evidence="8">
    <location>
        <begin position="161"/>
        <end position="179"/>
    </location>
</feature>
<evidence type="ECO:0000313" key="10">
    <source>
        <dbReference type="Proteomes" id="UP000268070"/>
    </source>
</evidence>
<proteinExistence type="predicted"/>
<keyword evidence="3 9" id="KW-0808">Transferase</keyword>
<feature type="transmembrane region" description="Helical" evidence="8">
    <location>
        <begin position="75"/>
        <end position="92"/>
    </location>
</feature>
<accession>A0A3G2HZD1</accession>
<dbReference type="GO" id="GO:0044038">
    <property type="term" value="P:cell wall macromolecule biosynthetic process"/>
    <property type="evidence" value="ECO:0007669"/>
    <property type="project" value="TreeGrafter"/>
</dbReference>
<evidence type="ECO:0000256" key="3">
    <source>
        <dbReference type="ARBA" id="ARBA00022679"/>
    </source>
</evidence>
<dbReference type="GO" id="GO:0046872">
    <property type="term" value="F:metal ion binding"/>
    <property type="evidence" value="ECO:0007669"/>
    <property type="project" value="UniProtKB-KW"/>
</dbReference>
<dbReference type="CDD" id="cd06854">
    <property type="entry name" value="GT_WbpL_WbcO_like"/>
    <property type="match status" value="1"/>
</dbReference>
<feature type="transmembrane region" description="Helical" evidence="8">
    <location>
        <begin position="185"/>
        <end position="202"/>
    </location>
</feature>
<keyword evidence="4 8" id="KW-0812">Transmembrane</keyword>
<feature type="transmembrane region" description="Helical" evidence="8">
    <location>
        <begin position="104"/>
        <end position="119"/>
    </location>
</feature>
<evidence type="ECO:0000256" key="1">
    <source>
        <dbReference type="ARBA" id="ARBA00004651"/>
    </source>
</evidence>
<keyword evidence="2" id="KW-1003">Cell membrane</keyword>
<protein>
    <submittedName>
        <fullName evidence="9">Glycosyltransferase family 4 protein</fullName>
    </submittedName>
</protein>
<sequence>MTSSSWFYYPLAFLMAFFLTWAVRKYAIERNVIDVPNARSSHTRPTPRGGGVAFVATFLLLGLVSATLLPMNTDAATAILGAGLLIALVGFLDDHGHIPARWRLVAHFSAAIWVLYWLGGPPPVTLFGLDIPAAWPLSITLALVLVWLLNLYNFMDGIDGIASAQAICVSVGGALLYLAQGLPDMAFYPLLLACSVAGFLVWNFPPARIFMGDAGSGFLGLTLGGLTIQAAWIDERLFWSWIILSGVFIADATWTLVRRLLRKEKVYEAHRSHGYQFASRKLGAHRPVTLAVIAINIFWLFPMAYWAWAGAYDPALITLLAYTPLCLLAYLFRAGAPE</sequence>
<evidence type="ECO:0000256" key="8">
    <source>
        <dbReference type="SAM" id="Phobius"/>
    </source>
</evidence>
<dbReference type="GO" id="GO:0071555">
    <property type="term" value="P:cell wall organization"/>
    <property type="evidence" value="ECO:0007669"/>
    <property type="project" value="TreeGrafter"/>
</dbReference>
<keyword evidence="7" id="KW-0460">Magnesium</keyword>
<feature type="transmembrane region" description="Helical" evidence="8">
    <location>
        <begin position="131"/>
        <end position="149"/>
    </location>
</feature>
<feature type="transmembrane region" description="Helical" evidence="8">
    <location>
        <begin position="49"/>
        <end position="69"/>
    </location>
</feature>
<dbReference type="OrthoDB" id="9783652at2"/>
<keyword evidence="5 8" id="KW-1133">Transmembrane helix</keyword>
<gene>
    <name evidence="9" type="ORF">D3M96_17725</name>
</gene>
<feature type="transmembrane region" description="Helical" evidence="8">
    <location>
        <begin position="314"/>
        <end position="332"/>
    </location>
</feature>
<dbReference type="GO" id="GO:0016780">
    <property type="term" value="F:phosphotransferase activity, for other substituted phosphate groups"/>
    <property type="evidence" value="ECO:0007669"/>
    <property type="project" value="InterPro"/>
</dbReference>
<evidence type="ECO:0000256" key="2">
    <source>
        <dbReference type="ARBA" id="ARBA00022475"/>
    </source>
</evidence>
<feature type="transmembrane region" description="Helical" evidence="8">
    <location>
        <begin position="214"/>
        <end position="232"/>
    </location>
</feature>
<feature type="transmembrane region" description="Helical" evidence="8">
    <location>
        <begin position="6"/>
        <end position="23"/>
    </location>
</feature>
<dbReference type="AlphaFoldDB" id="A0A3G2HZD1"/>
<dbReference type="EMBL" id="CP032153">
    <property type="protein sequence ID" value="AYN22221.1"/>
    <property type="molecule type" value="Genomic_DNA"/>
</dbReference>
<dbReference type="GO" id="GO:0005886">
    <property type="term" value="C:plasma membrane"/>
    <property type="evidence" value="ECO:0007669"/>
    <property type="project" value="UniProtKB-SubCell"/>
</dbReference>
<dbReference type="Proteomes" id="UP000268070">
    <property type="component" value="Chromosome"/>
</dbReference>
<evidence type="ECO:0000256" key="7">
    <source>
        <dbReference type="PIRSR" id="PIRSR600715-1"/>
    </source>
</evidence>
<evidence type="ECO:0000313" key="9">
    <source>
        <dbReference type="EMBL" id="AYN22221.1"/>
    </source>
</evidence>
<dbReference type="Pfam" id="PF00953">
    <property type="entry name" value="Glycos_transf_4"/>
    <property type="match status" value="1"/>
</dbReference>
<feature type="binding site" evidence="7">
    <location>
        <position position="213"/>
    </location>
    <ligand>
        <name>Mg(2+)</name>
        <dbReference type="ChEBI" id="CHEBI:18420"/>
    </ligand>
</feature>
<name>A0A3G2HZD1_9BURK</name>
<dbReference type="KEGG" id="aaqu:D3M96_17725"/>
<dbReference type="InterPro" id="IPR000715">
    <property type="entry name" value="Glycosyl_transferase_4"/>
</dbReference>
<dbReference type="PANTHER" id="PTHR22926">
    <property type="entry name" value="PHOSPHO-N-ACETYLMURAMOYL-PENTAPEPTIDE-TRANSFERASE"/>
    <property type="match status" value="1"/>
</dbReference>
<keyword evidence="6 8" id="KW-0472">Membrane</keyword>
<keyword evidence="7" id="KW-0479">Metal-binding</keyword>
<feature type="binding site" evidence="7">
    <location>
        <position position="153"/>
    </location>
    <ligand>
        <name>Mg(2+)</name>
        <dbReference type="ChEBI" id="CHEBI:18420"/>
    </ligand>
</feature>
<evidence type="ECO:0000256" key="4">
    <source>
        <dbReference type="ARBA" id="ARBA00022692"/>
    </source>
</evidence>
<evidence type="ECO:0000256" key="6">
    <source>
        <dbReference type="ARBA" id="ARBA00023136"/>
    </source>
</evidence>